<sequence>MTLTPGEKQRAVEHGVDQATWSSKRREQFRKMIRRSLQQSRFIAVFEGRTRDVGLLSATIACISSFAFTAGDIQGPSDDSTVWLAIVLVEIVIARGLARIGAVFGFSLWPPGGPHTQCHDAGDQKEGMGKRDLETHF</sequence>
<evidence type="ECO:0000313" key="3">
    <source>
        <dbReference type="Proteomes" id="UP000738349"/>
    </source>
</evidence>
<proteinExistence type="predicted"/>
<gene>
    <name evidence="2" type="ORF">EDB81DRAFT_762486</name>
</gene>
<keyword evidence="3" id="KW-1185">Reference proteome</keyword>
<dbReference type="EMBL" id="JAGMUV010000014">
    <property type="protein sequence ID" value="KAH7134158.1"/>
    <property type="molecule type" value="Genomic_DNA"/>
</dbReference>
<dbReference type="Proteomes" id="UP000738349">
    <property type="component" value="Unassembled WGS sequence"/>
</dbReference>
<reference evidence="2" key="1">
    <citation type="journal article" date="2021" name="Nat. Commun.">
        <title>Genetic determinants of endophytism in the Arabidopsis root mycobiome.</title>
        <authorList>
            <person name="Mesny F."/>
            <person name="Miyauchi S."/>
            <person name="Thiergart T."/>
            <person name="Pickel B."/>
            <person name="Atanasova L."/>
            <person name="Karlsson M."/>
            <person name="Huettel B."/>
            <person name="Barry K.W."/>
            <person name="Haridas S."/>
            <person name="Chen C."/>
            <person name="Bauer D."/>
            <person name="Andreopoulos W."/>
            <person name="Pangilinan J."/>
            <person name="LaButti K."/>
            <person name="Riley R."/>
            <person name="Lipzen A."/>
            <person name="Clum A."/>
            <person name="Drula E."/>
            <person name="Henrissat B."/>
            <person name="Kohler A."/>
            <person name="Grigoriev I.V."/>
            <person name="Martin F.M."/>
            <person name="Hacquard S."/>
        </authorList>
    </citation>
    <scope>NUCLEOTIDE SEQUENCE</scope>
    <source>
        <strain evidence="2">MPI-CAGE-AT-0147</strain>
    </source>
</reference>
<accession>A0A9P9EAM8</accession>
<name>A0A9P9EAM8_9HYPO</name>
<protein>
    <submittedName>
        <fullName evidence="2">Uncharacterized protein</fullName>
    </submittedName>
</protein>
<evidence type="ECO:0000256" key="1">
    <source>
        <dbReference type="SAM" id="MobiDB-lite"/>
    </source>
</evidence>
<feature type="compositionally biased region" description="Basic and acidic residues" evidence="1">
    <location>
        <begin position="117"/>
        <end position="137"/>
    </location>
</feature>
<dbReference type="AlphaFoldDB" id="A0A9P9EAM8"/>
<organism evidence="2 3">
    <name type="scientific">Dactylonectria macrodidyma</name>
    <dbReference type="NCBI Taxonomy" id="307937"/>
    <lineage>
        <taxon>Eukaryota</taxon>
        <taxon>Fungi</taxon>
        <taxon>Dikarya</taxon>
        <taxon>Ascomycota</taxon>
        <taxon>Pezizomycotina</taxon>
        <taxon>Sordariomycetes</taxon>
        <taxon>Hypocreomycetidae</taxon>
        <taxon>Hypocreales</taxon>
        <taxon>Nectriaceae</taxon>
        <taxon>Dactylonectria</taxon>
    </lineage>
</organism>
<feature type="region of interest" description="Disordered" evidence="1">
    <location>
        <begin position="115"/>
        <end position="137"/>
    </location>
</feature>
<comment type="caution">
    <text evidence="2">The sequence shown here is derived from an EMBL/GenBank/DDBJ whole genome shotgun (WGS) entry which is preliminary data.</text>
</comment>
<evidence type="ECO:0000313" key="2">
    <source>
        <dbReference type="EMBL" id="KAH7134158.1"/>
    </source>
</evidence>